<dbReference type="RefSeq" id="XP_007783334.1">
    <property type="nucleotide sequence ID" value="XM_007785144.1"/>
</dbReference>
<sequence length="263" mass="30253">MHALKVACEDFGWTEKELRNKTAVWRGYQEIKEAGGWVSLVFAGMGLYRFCKYRVGFTKEAVQRLQRLRRRFEVAADTLHPHWRQLLAIIGEPSARVYDGHPHDWVWDSNFSFEHLEESVIDEDAWGPLWDPRRPTPAAADVAPSRVYVCDSFPRGTAIGEFIGLLTRHLTNTDVMVGQPSPTSPAYQIHQGRQGNYTRFVNHSCCPNAQFERFSWRGVQRIVLISRGIPTGGEITVDYCEGYWRGLDKVCLCGEKVCRYRDR</sequence>
<dbReference type="eggNOG" id="KOG4442">
    <property type="taxonomic scope" value="Eukaryota"/>
</dbReference>
<dbReference type="Gene3D" id="2.170.270.10">
    <property type="entry name" value="SET domain"/>
    <property type="match status" value="1"/>
</dbReference>
<protein>
    <recommendedName>
        <fullName evidence="1">SET domain-containing protein</fullName>
    </recommendedName>
</protein>
<dbReference type="STRING" id="1168221.R7Z1I8"/>
<organism evidence="2 3">
    <name type="scientific">Coniosporium apollinis (strain CBS 100218)</name>
    <name type="common">Rock-inhabiting black yeast</name>
    <dbReference type="NCBI Taxonomy" id="1168221"/>
    <lineage>
        <taxon>Eukaryota</taxon>
        <taxon>Fungi</taxon>
        <taxon>Dikarya</taxon>
        <taxon>Ascomycota</taxon>
        <taxon>Pezizomycotina</taxon>
        <taxon>Dothideomycetes</taxon>
        <taxon>Dothideomycetes incertae sedis</taxon>
        <taxon>Coniosporium</taxon>
    </lineage>
</organism>
<dbReference type="EMBL" id="JH767592">
    <property type="protein sequence ID" value="EON68017.1"/>
    <property type="molecule type" value="Genomic_DNA"/>
</dbReference>
<accession>R7Z1I8</accession>
<dbReference type="OrthoDB" id="10261904at2759"/>
<reference evidence="3" key="1">
    <citation type="submission" date="2012-06" db="EMBL/GenBank/DDBJ databases">
        <title>The genome sequence of Coniosporium apollinis CBS 100218.</title>
        <authorList>
            <consortium name="The Broad Institute Genome Sequencing Platform"/>
            <person name="Cuomo C."/>
            <person name="Gorbushina A."/>
            <person name="Noack S."/>
            <person name="Walker B."/>
            <person name="Young S.K."/>
            <person name="Zeng Q."/>
            <person name="Gargeya S."/>
            <person name="Fitzgerald M."/>
            <person name="Haas B."/>
            <person name="Abouelleil A."/>
            <person name="Alvarado L."/>
            <person name="Arachchi H.M."/>
            <person name="Berlin A.M."/>
            <person name="Chapman S.B."/>
            <person name="Goldberg J."/>
            <person name="Griggs A."/>
            <person name="Gujja S."/>
            <person name="Hansen M."/>
            <person name="Howarth C."/>
            <person name="Imamovic A."/>
            <person name="Larimer J."/>
            <person name="McCowan C."/>
            <person name="Montmayeur A."/>
            <person name="Murphy C."/>
            <person name="Neiman D."/>
            <person name="Pearson M."/>
            <person name="Priest M."/>
            <person name="Roberts A."/>
            <person name="Saif S."/>
            <person name="Shea T."/>
            <person name="Sisk P."/>
            <person name="Sykes S."/>
            <person name="Wortman J."/>
            <person name="Nusbaum C."/>
            <person name="Birren B."/>
        </authorList>
    </citation>
    <scope>NUCLEOTIDE SEQUENCE [LARGE SCALE GENOMIC DNA]</scope>
    <source>
        <strain evidence="3">CBS 100218</strain>
    </source>
</reference>
<name>R7Z1I8_CONA1</name>
<dbReference type="SUPFAM" id="SSF82199">
    <property type="entry name" value="SET domain"/>
    <property type="match status" value="1"/>
</dbReference>
<dbReference type="InterPro" id="IPR001214">
    <property type="entry name" value="SET_dom"/>
</dbReference>
<dbReference type="InterPro" id="IPR046341">
    <property type="entry name" value="SET_dom_sf"/>
</dbReference>
<gene>
    <name evidence="2" type="ORF">W97_07164</name>
</gene>
<dbReference type="PANTHER" id="PTHR47250:SF3">
    <property type="entry name" value="HISTONE-LYSINE N-METHYLTRANSFERASE SET-6"/>
    <property type="match status" value="1"/>
</dbReference>
<proteinExistence type="predicted"/>
<evidence type="ECO:0000313" key="2">
    <source>
        <dbReference type="EMBL" id="EON68017.1"/>
    </source>
</evidence>
<dbReference type="PROSITE" id="PS50280">
    <property type="entry name" value="SET"/>
    <property type="match status" value="1"/>
</dbReference>
<dbReference type="Pfam" id="PF00856">
    <property type="entry name" value="SET"/>
    <property type="match status" value="1"/>
</dbReference>
<evidence type="ECO:0000259" key="1">
    <source>
        <dbReference type="PROSITE" id="PS50280"/>
    </source>
</evidence>
<dbReference type="PANTHER" id="PTHR47250">
    <property type="entry name" value="HISTONE-LYSINE N-METHYLTRANSFERASE SET-6"/>
    <property type="match status" value="1"/>
</dbReference>
<dbReference type="InterPro" id="IPR053105">
    <property type="entry name" value="Class_V-like_SAM-MTase"/>
</dbReference>
<feature type="domain" description="SET" evidence="1">
    <location>
        <begin position="145"/>
        <end position="240"/>
    </location>
</feature>
<keyword evidence="3" id="KW-1185">Reference proteome</keyword>
<dbReference type="HOGENOM" id="CLU_029124_0_0_1"/>
<dbReference type="Proteomes" id="UP000016924">
    <property type="component" value="Unassembled WGS sequence"/>
</dbReference>
<evidence type="ECO:0000313" key="3">
    <source>
        <dbReference type="Proteomes" id="UP000016924"/>
    </source>
</evidence>
<dbReference type="GeneID" id="19904475"/>
<dbReference type="OMA" id="CPQNIAT"/>
<dbReference type="AlphaFoldDB" id="R7Z1I8"/>
<dbReference type="SMART" id="SM00317">
    <property type="entry name" value="SET"/>
    <property type="match status" value="1"/>
</dbReference>